<dbReference type="OrthoDB" id="74360at2759"/>
<name>A0A5N5XER8_9EURO</name>
<dbReference type="Proteomes" id="UP000326565">
    <property type="component" value="Unassembled WGS sequence"/>
</dbReference>
<evidence type="ECO:0000313" key="2">
    <source>
        <dbReference type="Proteomes" id="UP000326565"/>
    </source>
</evidence>
<gene>
    <name evidence="1" type="ORF">BDV29DRAFT_165137</name>
</gene>
<proteinExistence type="predicted"/>
<organism evidence="1 2">
    <name type="scientific">Aspergillus leporis</name>
    <dbReference type="NCBI Taxonomy" id="41062"/>
    <lineage>
        <taxon>Eukaryota</taxon>
        <taxon>Fungi</taxon>
        <taxon>Dikarya</taxon>
        <taxon>Ascomycota</taxon>
        <taxon>Pezizomycotina</taxon>
        <taxon>Eurotiomycetes</taxon>
        <taxon>Eurotiomycetidae</taxon>
        <taxon>Eurotiales</taxon>
        <taxon>Aspergillaceae</taxon>
        <taxon>Aspergillus</taxon>
        <taxon>Aspergillus subgen. Circumdati</taxon>
    </lineage>
</organism>
<accession>A0A5N5XER8</accession>
<dbReference type="EMBL" id="ML732152">
    <property type="protein sequence ID" value="KAB8079229.1"/>
    <property type="molecule type" value="Genomic_DNA"/>
</dbReference>
<evidence type="ECO:0000313" key="1">
    <source>
        <dbReference type="EMBL" id="KAB8079229.1"/>
    </source>
</evidence>
<sequence length="123" mass="13843">MERKDLSRKEMIWESDCRSCYKDANTGKVSGPWPRGGLSYIDAMAVQRFEDFDAIYATKNCFLIWETVLAKRTSAPKVLFIMCGTKTKEESVFPKLMSTDNVKDAANSLIAKEATQEATQSSL</sequence>
<keyword evidence="2" id="KW-1185">Reference proteome</keyword>
<protein>
    <submittedName>
        <fullName evidence="1">Uncharacterized protein</fullName>
    </submittedName>
</protein>
<dbReference type="AlphaFoldDB" id="A0A5N5XER8"/>
<reference evidence="1 2" key="1">
    <citation type="submission" date="2019-04" db="EMBL/GenBank/DDBJ databases">
        <title>Friends and foes A comparative genomics study of 23 Aspergillus species from section Flavi.</title>
        <authorList>
            <consortium name="DOE Joint Genome Institute"/>
            <person name="Kjaerbolling I."/>
            <person name="Vesth T."/>
            <person name="Frisvad J.C."/>
            <person name="Nybo J.L."/>
            <person name="Theobald S."/>
            <person name="Kildgaard S."/>
            <person name="Isbrandt T."/>
            <person name="Kuo A."/>
            <person name="Sato A."/>
            <person name="Lyhne E.K."/>
            <person name="Kogle M.E."/>
            <person name="Wiebenga A."/>
            <person name="Kun R.S."/>
            <person name="Lubbers R.J."/>
            <person name="Makela M.R."/>
            <person name="Barry K."/>
            <person name="Chovatia M."/>
            <person name="Clum A."/>
            <person name="Daum C."/>
            <person name="Haridas S."/>
            <person name="He G."/>
            <person name="LaButti K."/>
            <person name="Lipzen A."/>
            <person name="Mondo S."/>
            <person name="Riley R."/>
            <person name="Salamov A."/>
            <person name="Simmons B.A."/>
            <person name="Magnuson J.K."/>
            <person name="Henrissat B."/>
            <person name="Mortensen U.H."/>
            <person name="Larsen T.O."/>
            <person name="Devries R.P."/>
            <person name="Grigoriev I.V."/>
            <person name="Machida M."/>
            <person name="Baker S.E."/>
            <person name="Andersen M.R."/>
        </authorList>
    </citation>
    <scope>NUCLEOTIDE SEQUENCE [LARGE SCALE GENOMIC DNA]</scope>
    <source>
        <strain evidence="1 2">CBS 151.66</strain>
    </source>
</reference>